<comment type="caution">
    <text evidence="4">The sequence shown here is derived from an EMBL/GenBank/DDBJ whole genome shotgun (WGS) entry which is preliminary data.</text>
</comment>
<dbReference type="InterPro" id="IPR026881">
    <property type="entry name" value="WYL_dom"/>
</dbReference>
<gene>
    <name evidence="4" type="ORF">NPA36_06300</name>
</gene>
<dbReference type="Proteomes" id="UP001059480">
    <property type="component" value="Unassembled WGS sequence"/>
</dbReference>
<evidence type="ECO:0000313" key="5">
    <source>
        <dbReference type="Proteomes" id="UP001059480"/>
    </source>
</evidence>
<dbReference type="PROSITE" id="PS51000">
    <property type="entry name" value="HTH_DEOR_2"/>
    <property type="match status" value="1"/>
</dbReference>
<dbReference type="InterPro" id="IPR051534">
    <property type="entry name" value="CBASS_pafABC_assoc_protein"/>
</dbReference>
<dbReference type="InterPro" id="IPR028349">
    <property type="entry name" value="PafC-like"/>
</dbReference>
<dbReference type="SUPFAM" id="SSF46785">
    <property type="entry name" value="Winged helix' DNA-binding domain"/>
    <property type="match status" value="1"/>
</dbReference>
<dbReference type="InterPro" id="IPR001034">
    <property type="entry name" value="DeoR_HTH"/>
</dbReference>
<dbReference type="RefSeq" id="WP_256945275.1">
    <property type="nucleotide sequence ID" value="NZ_JANHNZ010000005.1"/>
</dbReference>
<reference evidence="4" key="1">
    <citation type="submission" date="2022-07" db="EMBL/GenBank/DDBJ databases">
        <authorList>
            <person name="Jung M.-Y."/>
            <person name="Lee M."/>
        </authorList>
    </citation>
    <scope>NUCLEOTIDE SEQUENCE</scope>
    <source>
        <strain evidence="4">S8</strain>
    </source>
</reference>
<proteinExistence type="predicted"/>
<dbReference type="Gene3D" id="1.10.10.10">
    <property type="entry name" value="Winged helix-like DNA-binding domain superfamily/Winged helix DNA-binding domain"/>
    <property type="match status" value="1"/>
</dbReference>
<dbReference type="InterPro" id="IPR036388">
    <property type="entry name" value="WH-like_DNA-bd_sf"/>
</dbReference>
<feature type="domain" description="HTH deoR-type" evidence="3">
    <location>
        <begin position="2"/>
        <end position="61"/>
    </location>
</feature>
<dbReference type="Pfam" id="PF25583">
    <property type="entry name" value="WCX"/>
    <property type="match status" value="1"/>
</dbReference>
<keyword evidence="1" id="KW-0805">Transcription regulation</keyword>
<dbReference type="EMBL" id="JANHNZ010000005">
    <property type="protein sequence ID" value="MCQ9210159.1"/>
    <property type="molecule type" value="Genomic_DNA"/>
</dbReference>
<dbReference type="Pfam" id="PF08279">
    <property type="entry name" value="HTH_11"/>
    <property type="match status" value="1"/>
</dbReference>
<dbReference type="InterPro" id="IPR013196">
    <property type="entry name" value="HTH_11"/>
</dbReference>
<evidence type="ECO:0000259" key="3">
    <source>
        <dbReference type="PROSITE" id="PS51000"/>
    </source>
</evidence>
<dbReference type="Pfam" id="PF13280">
    <property type="entry name" value="WYL"/>
    <property type="match status" value="1"/>
</dbReference>
<reference evidence="4" key="3">
    <citation type="journal article" date="2023" name="Microbiol. Resour. Announc.">
        <title>Draft Genome Sequence of Granulicatella sp. Strain S8, Isolated from a Marine Fish, Seriola quinqueradiata.</title>
        <authorList>
            <person name="Lee M."/>
            <person name="Farooq A."/>
            <person name="Jeong J.B."/>
            <person name="Jung M.Y."/>
        </authorList>
    </citation>
    <scope>NUCLEOTIDE SEQUENCE</scope>
    <source>
        <strain evidence="4">S8</strain>
    </source>
</reference>
<keyword evidence="5" id="KW-1185">Reference proteome</keyword>
<name>A0ABT1WNS2_9LACT</name>
<dbReference type="PIRSF" id="PIRSF016838">
    <property type="entry name" value="PafC"/>
    <property type="match status" value="1"/>
</dbReference>
<evidence type="ECO:0000313" key="4">
    <source>
        <dbReference type="EMBL" id="MCQ9210159.1"/>
    </source>
</evidence>
<dbReference type="InterPro" id="IPR057727">
    <property type="entry name" value="WCX_dom"/>
</dbReference>
<dbReference type="PANTHER" id="PTHR34580:SF1">
    <property type="entry name" value="PROTEIN PAFC"/>
    <property type="match status" value="1"/>
</dbReference>
<protein>
    <submittedName>
        <fullName evidence="4">YafY family transcriptional regulator</fullName>
    </submittedName>
</protein>
<evidence type="ECO:0000256" key="1">
    <source>
        <dbReference type="ARBA" id="ARBA00023015"/>
    </source>
</evidence>
<accession>A0ABT1WNS2</accession>
<sequence length="297" mass="34792">MKTSRLFEIVYILLNKEKVTAKDLADHFEVSTRTIYRDVEDLSASGIPIYMTKGKNGGIALLPDYVLNKTLLSENDKTNILSAIQGLHSLDESSMVEVFSKLSSFFGDTEGYFEIDYSDWGSLTKNQLDKAKQAILQNKHLSFDYISSQNKLSKRLVEPYKLWFKERTWYLKAFCTDKNELRLFRFSRMRQVTIEKESFIPRKLDFSFPFDQPNSYPTIEVVLRVESSMEYRVWDEFQEEDIVKNEDGSFTIRMKQIENDWLYGYILSFGASATVIEPPRIRRLIKDSLKKSIENYL</sequence>
<reference evidence="4" key="2">
    <citation type="journal article" date="2023" name="Curr. Microbiol.">
        <title>Granulicatella seriolae sp. nov., a Novel Facultative Anaerobe Isolated from Yellowtail Marine Fish.</title>
        <authorList>
            <person name="Lee M."/>
            <person name="Choi Y.J."/>
            <person name="Farooq A."/>
            <person name="Jeong J.B."/>
            <person name="Jung M.Y."/>
        </authorList>
    </citation>
    <scope>NUCLEOTIDE SEQUENCE</scope>
    <source>
        <strain evidence="4">S8</strain>
    </source>
</reference>
<dbReference type="PANTHER" id="PTHR34580">
    <property type="match status" value="1"/>
</dbReference>
<dbReference type="InterPro" id="IPR036390">
    <property type="entry name" value="WH_DNA-bd_sf"/>
</dbReference>
<evidence type="ECO:0000256" key="2">
    <source>
        <dbReference type="ARBA" id="ARBA00023163"/>
    </source>
</evidence>
<keyword evidence="2" id="KW-0804">Transcription</keyword>
<dbReference type="PROSITE" id="PS52050">
    <property type="entry name" value="WYL"/>
    <property type="match status" value="1"/>
</dbReference>
<organism evidence="4 5">
    <name type="scientific">Granulicatella seriolae</name>
    <dbReference type="NCBI Taxonomy" id="2967226"/>
    <lineage>
        <taxon>Bacteria</taxon>
        <taxon>Bacillati</taxon>
        <taxon>Bacillota</taxon>
        <taxon>Bacilli</taxon>
        <taxon>Lactobacillales</taxon>
        <taxon>Carnobacteriaceae</taxon>
        <taxon>Granulicatella</taxon>
    </lineage>
</organism>